<evidence type="ECO:0000313" key="3">
    <source>
        <dbReference type="EMBL" id="GFE53491.1"/>
    </source>
</evidence>
<protein>
    <submittedName>
        <fullName evidence="3">Transporter permease</fullName>
    </submittedName>
</protein>
<keyword evidence="1" id="KW-0472">Membrane</keyword>
<feature type="transmembrane region" description="Helical" evidence="1">
    <location>
        <begin position="204"/>
        <end position="225"/>
    </location>
</feature>
<feature type="transmembrane region" description="Helical" evidence="1">
    <location>
        <begin position="134"/>
        <end position="154"/>
    </location>
</feature>
<feature type="transmembrane region" description="Helical" evidence="1">
    <location>
        <begin position="377"/>
        <end position="400"/>
    </location>
</feature>
<organism evidence="3 4">
    <name type="scientific">Babesia ovis</name>
    <dbReference type="NCBI Taxonomy" id="5869"/>
    <lineage>
        <taxon>Eukaryota</taxon>
        <taxon>Sar</taxon>
        <taxon>Alveolata</taxon>
        <taxon>Apicomplexa</taxon>
        <taxon>Aconoidasida</taxon>
        <taxon>Piroplasmida</taxon>
        <taxon>Babesiidae</taxon>
        <taxon>Babesia</taxon>
    </lineage>
</organism>
<feature type="transmembrane region" description="Helical" evidence="1">
    <location>
        <begin position="245"/>
        <end position="268"/>
    </location>
</feature>
<accession>A0A9W5T9F7</accession>
<keyword evidence="4" id="KW-1185">Reference proteome</keyword>
<evidence type="ECO:0000259" key="2">
    <source>
        <dbReference type="Pfam" id="PF03151"/>
    </source>
</evidence>
<feature type="transmembrane region" description="Helical" evidence="1">
    <location>
        <begin position="166"/>
        <end position="184"/>
    </location>
</feature>
<dbReference type="GO" id="GO:0016020">
    <property type="term" value="C:membrane"/>
    <property type="evidence" value="ECO:0007669"/>
    <property type="project" value="TreeGrafter"/>
</dbReference>
<dbReference type="InterPro" id="IPR004853">
    <property type="entry name" value="Sugar_P_trans_dom"/>
</dbReference>
<dbReference type="Pfam" id="PF03151">
    <property type="entry name" value="TPT"/>
    <property type="match status" value="1"/>
</dbReference>
<feature type="transmembrane region" description="Helical" evidence="1">
    <location>
        <begin position="274"/>
        <end position="295"/>
    </location>
</feature>
<feature type="transmembrane region" description="Helical" evidence="1">
    <location>
        <begin position="412"/>
        <end position="430"/>
    </location>
</feature>
<keyword evidence="1" id="KW-0812">Transmembrane</keyword>
<dbReference type="PANTHER" id="PTHR13146">
    <property type="match status" value="1"/>
</dbReference>
<reference evidence="3" key="1">
    <citation type="submission" date="2019-12" db="EMBL/GenBank/DDBJ databases">
        <title>Genome sequence of Babesia ovis.</title>
        <authorList>
            <person name="Yamagishi J."/>
            <person name="Sevinc F."/>
            <person name="Xuan X."/>
        </authorList>
    </citation>
    <scope>NUCLEOTIDE SEQUENCE</scope>
    <source>
        <strain evidence="3">Selcuk</strain>
    </source>
</reference>
<feature type="transmembrane region" description="Helical" evidence="1">
    <location>
        <begin position="349"/>
        <end position="365"/>
    </location>
</feature>
<proteinExistence type="predicted"/>
<dbReference type="OrthoDB" id="29773at2759"/>
<keyword evidence="1" id="KW-1133">Transmembrane helix</keyword>
<evidence type="ECO:0000256" key="1">
    <source>
        <dbReference type="SAM" id="Phobius"/>
    </source>
</evidence>
<gene>
    <name evidence="3" type="ORF">BaOVIS_008950</name>
</gene>
<dbReference type="AlphaFoldDB" id="A0A9W5T9F7"/>
<dbReference type="PANTHER" id="PTHR13146:SF1">
    <property type="entry name" value="SUGAR PHOSPHATE TRANSPORTER DOMAIN-CONTAINING PROTEIN"/>
    <property type="match status" value="1"/>
</dbReference>
<comment type="caution">
    <text evidence="3">The sequence shown here is derived from an EMBL/GenBank/DDBJ whole genome shotgun (WGS) entry which is preliminary data.</text>
</comment>
<evidence type="ECO:0000313" key="4">
    <source>
        <dbReference type="Proteomes" id="UP001057455"/>
    </source>
</evidence>
<name>A0A9W5T9F7_BABOV</name>
<feature type="transmembrane region" description="Helical" evidence="1">
    <location>
        <begin position="307"/>
        <end position="329"/>
    </location>
</feature>
<dbReference type="Proteomes" id="UP001057455">
    <property type="component" value="Unassembled WGS sequence"/>
</dbReference>
<dbReference type="EMBL" id="BLIY01000006">
    <property type="protein sequence ID" value="GFE53491.1"/>
    <property type="molecule type" value="Genomic_DNA"/>
</dbReference>
<feature type="domain" description="Sugar phosphate transporter" evidence="2">
    <location>
        <begin position="223"/>
        <end position="429"/>
    </location>
</feature>
<sequence length="441" mass="49164">MESRNYSPNAIEDNDYYTAAERYYIQQNQTTNIVNLCELPLVKRYGKQNLYSMETASTEAYTSQLVVRDNVATPVGSDRLMTVSLPYDGECDTDYENSGSESVQGKVCMVSDGDDDEKNIYKRINTYFPINLHLALYMVIFVITNSAQPLLICLLRQKGGAPNGTYTFLIPTYLAMICVGSYPTKKSIWEESWKYPFMLSGLDIVHQVIEKAGLIWCGPSIYTIASSTNTMFLAMLSRVVLKKRITLLTWLSITLISGSIAVSGMSHIHEIKALQLIGFVLVVTAALVNAYNSILSEDILRQKKIEGPNLVSMMGIISLTIFTVWSLVYTLPQRQKLFDVNSKLNPFDLSSVVTILLMLFVSNFFRSSVYYYIIKEAGSVCCGVLKAIRIVIVVAGSHILFSYTDKSQTMTLSKLISSVICSAGVLLYSIENSGIKKPKGE</sequence>